<keyword evidence="2" id="KW-1185">Reference proteome</keyword>
<protein>
    <submittedName>
        <fullName evidence="1">OLC1v1003108C1</fullName>
    </submittedName>
</protein>
<proteinExistence type="predicted"/>
<evidence type="ECO:0000313" key="1">
    <source>
        <dbReference type="EMBL" id="CAI9104440.1"/>
    </source>
</evidence>
<dbReference type="EMBL" id="OX459121">
    <property type="protein sequence ID" value="CAI9104440.1"/>
    <property type="molecule type" value="Genomic_DNA"/>
</dbReference>
<dbReference type="AlphaFoldDB" id="A0AAV1D9A7"/>
<dbReference type="Pfam" id="PF14009">
    <property type="entry name" value="PADRE"/>
    <property type="match status" value="1"/>
</dbReference>
<dbReference type="PANTHER" id="PTHR33052">
    <property type="entry name" value="DUF4228 DOMAIN PROTEIN-RELATED"/>
    <property type="match status" value="1"/>
</dbReference>
<dbReference type="Proteomes" id="UP001161247">
    <property type="component" value="Chromosome 4"/>
</dbReference>
<reference evidence="1" key="1">
    <citation type="submission" date="2023-03" db="EMBL/GenBank/DDBJ databases">
        <authorList>
            <person name="Julca I."/>
        </authorList>
    </citation>
    <scope>NUCLEOTIDE SEQUENCE</scope>
</reference>
<gene>
    <name evidence="1" type="ORF">OLC1_LOCUS13370</name>
</gene>
<accession>A0AAV1D9A7</accession>
<evidence type="ECO:0000313" key="2">
    <source>
        <dbReference type="Proteomes" id="UP001161247"/>
    </source>
</evidence>
<dbReference type="InterPro" id="IPR025322">
    <property type="entry name" value="PADRE_dom"/>
</dbReference>
<organism evidence="1 2">
    <name type="scientific">Oldenlandia corymbosa var. corymbosa</name>
    <dbReference type="NCBI Taxonomy" id="529605"/>
    <lineage>
        <taxon>Eukaryota</taxon>
        <taxon>Viridiplantae</taxon>
        <taxon>Streptophyta</taxon>
        <taxon>Embryophyta</taxon>
        <taxon>Tracheophyta</taxon>
        <taxon>Spermatophyta</taxon>
        <taxon>Magnoliopsida</taxon>
        <taxon>eudicotyledons</taxon>
        <taxon>Gunneridae</taxon>
        <taxon>Pentapetalae</taxon>
        <taxon>asterids</taxon>
        <taxon>lamiids</taxon>
        <taxon>Gentianales</taxon>
        <taxon>Rubiaceae</taxon>
        <taxon>Rubioideae</taxon>
        <taxon>Spermacoceae</taxon>
        <taxon>Hedyotis-Oldenlandia complex</taxon>
        <taxon>Oldenlandia</taxon>
    </lineage>
</organism>
<sequence length="190" mass="21103">MGNCVFHGFGSVTTLTAKLILVDGQLQEFRSLVRVSELVKRNPDCFICNSDEMEFDGLVSAMEDEESLLPGQLYFELPLIFLKQRLQPEDMASLAVKASLALSTRKYDQNGCYCRSPGKRLSFLDDDDDDPIVFLHHEGNVRVSSPISTGPANYCDLMFVKSRRTPAAGKGKIKVTKFTASLSAILEIDE</sequence>
<name>A0AAV1D9A7_OLDCO</name>